<evidence type="ECO:0000256" key="1">
    <source>
        <dbReference type="SAM" id="SignalP"/>
    </source>
</evidence>
<dbReference type="InterPro" id="IPR011250">
    <property type="entry name" value="OMP/PagP_B-barrel"/>
</dbReference>
<evidence type="ECO:0008006" key="4">
    <source>
        <dbReference type="Google" id="ProtNLM"/>
    </source>
</evidence>
<reference evidence="2 3" key="1">
    <citation type="submission" date="2017-11" db="EMBL/GenBank/DDBJ databases">
        <title>Infants hospitalized years apart are colonized by the same room-sourced microbial strains.</title>
        <authorList>
            <person name="Brooks B."/>
            <person name="Olm M.R."/>
            <person name="Firek B.A."/>
            <person name="Baker R."/>
            <person name="Thomas B.C."/>
            <person name="Morowitz M.J."/>
            <person name="Banfield J.F."/>
        </authorList>
    </citation>
    <scope>NUCLEOTIDE SEQUENCE [LARGE SCALE GENOMIC DNA]</scope>
    <source>
        <strain evidence="2">S2_009_000_R2_76</strain>
    </source>
</reference>
<accession>A0A2W5EYQ0</accession>
<dbReference type="EMBL" id="QFOI01000127">
    <property type="protein sequence ID" value="PZP49115.1"/>
    <property type="molecule type" value="Genomic_DNA"/>
</dbReference>
<feature type="signal peptide" evidence="1">
    <location>
        <begin position="1"/>
        <end position="19"/>
    </location>
</feature>
<gene>
    <name evidence="2" type="ORF">DI598_08615</name>
</gene>
<keyword evidence="1" id="KW-0732">Signal</keyword>
<dbReference type="SUPFAM" id="SSF56925">
    <property type="entry name" value="OMPA-like"/>
    <property type="match status" value="1"/>
</dbReference>
<comment type="caution">
    <text evidence="2">The sequence shown here is derived from an EMBL/GenBank/DDBJ whole genome shotgun (WGS) entry which is preliminary data.</text>
</comment>
<dbReference type="Proteomes" id="UP000249645">
    <property type="component" value="Unassembled WGS sequence"/>
</dbReference>
<dbReference type="AlphaFoldDB" id="A0A2W5EYQ0"/>
<evidence type="ECO:0000313" key="3">
    <source>
        <dbReference type="Proteomes" id="UP000249645"/>
    </source>
</evidence>
<evidence type="ECO:0000313" key="2">
    <source>
        <dbReference type="EMBL" id="PZP49115.1"/>
    </source>
</evidence>
<sequence length="204" mass="22128">MKKALLLVSVCFTQLFAFAQTTTTTTITTTKTVVTTYNGKPRELRPIGSELSIGVETGLAVGNLKHYSSMGVGGSVKYAYNFNESMAATFQSGYISFISKNPTHDGTNYGNGKIKTSQIPFKAGFRYSLGRFYMEPQLGVSLLRQKMIDTGNSDNTTGFTYAGNIGVLATRDFDISVRYEGISKSGGSIGYLGLRLAYSFPFGK</sequence>
<proteinExistence type="predicted"/>
<protein>
    <recommendedName>
        <fullName evidence="4">Outer membrane protein beta-barrel domain-containing protein</fullName>
    </recommendedName>
</protein>
<feature type="chain" id="PRO_5015908547" description="Outer membrane protein beta-barrel domain-containing protein" evidence="1">
    <location>
        <begin position="20"/>
        <end position="204"/>
    </location>
</feature>
<organism evidence="2 3">
    <name type="scientific">Pseudopedobacter saltans</name>
    <dbReference type="NCBI Taxonomy" id="151895"/>
    <lineage>
        <taxon>Bacteria</taxon>
        <taxon>Pseudomonadati</taxon>
        <taxon>Bacteroidota</taxon>
        <taxon>Sphingobacteriia</taxon>
        <taxon>Sphingobacteriales</taxon>
        <taxon>Sphingobacteriaceae</taxon>
        <taxon>Pseudopedobacter</taxon>
    </lineage>
</organism>
<name>A0A2W5EYQ0_9SPHI</name>